<protein>
    <submittedName>
        <fullName evidence="1">Uncharacterized protein</fullName>
    </submittedName>
</protein>
<keyword evidence="2" id="KW-1185">Reference proteome</keyword>
<reference evidence="1" key="1">
    <citation type="submission" date="2020-12" db="EMBL/GenBank/DDBJ databases">
        <title>Vagococcus allomyrinae sp. nov. and Enterococcus lavae sp. nov., isolated from the larvae of Allomyrina dichotoma.</title>
        <authorList>
            <person name="Lee S.D."/>
        </authorList>
    </citation>
    <scope>NUCLEOTIDE SEQUENCE</scope>
    <source>
        <strain evidence="1">BWB3-3</strain>
    </source>
</reference>
<evidence type="ECO:0000313" key="2">
    <source>
        <dbReference type="Proteomes" id="UP000674938"/>
    </source>
</evidence>
<organism evidence="1 2">
    <name type="scientific">Vagococcus allomyrinae</name>
    <dbReference type="NCBI Taxonomy" id="2794353"/>
    <lineage>
        <taxon>Bacteria</taxon>
        <taxon>Bacillati</taxon>
        <taxon>Bacillota</taxon>
        <taxon>Bacilli</taxon>
        <taxon>Lactobacillales</taxon>
        <taxon>Enterococcaceae</taxon>
        <taxon>Vagococcus</taxon>
    </lineage>
</organism>
<dbReference type="AlphaFoldDB" id="A0A940PCK2"/>
<comment type="caution">
    <text evidence="1">The sequence shown here is derived from an EMBL/GenBank/DDBJ whole genome shotgun (WGS) entry which is preliminary data.</text>
</comment>
<proteinExistence type="predicted"/>
<sequence length="178" mass="20138">MLLKQVDQLGQSFKAMKLPYQSDETKQMIEKKISEALEICDILRSAADLGKSPNEMIGYYLLGAKQQADELLIEKTIGPEENLENLEKTNRVSELSQDARLYAGTQREEMANQLQLLDGSIKNGKKEIVPLVVTKRNELLALEEALNTQIDELRHHYDLPEALIINEETQSLGEESPK</sequence>
<dbReference type="RefSeq" id="WP_209531397.1">
    <property type="nucleotide sequence ID" value="NZ_JAEEGA010000017.1"/>
</dbReference>
<accession>A0A940PCK2</accession>
<gene>
    <name evidence="1" type="ORF">I6N95_21425</name>
</gene>
<name>A0A940PCK2_9ENTE</name>
<evidence type="ECO:0000313" key="1">
    <source>
        <dbReference type="EMBL" id="MBP1043591.1"/>
    </source>
</evidence>
<dbReference type="Proteomes" id="UP000674938">
    <property type="component" value="Unassembled WGS sequence"/>
</dbReference>
<dbReference type="EMBL" id="JAEEGA010000017">
    <property type="protein sequence ID" value="MBP1043591.1"/>
    <property type="molecule type" value="Genomic_DNA"/>
</dbReference>